<evidence type="ECO:0000256" key="1">
    <source>
        <dbReference type="ARBA" id="ARBA00004970"/>
    </source>
</evidence>
<comment type="pathway">
    <text evidence="1 8">Amino-acid biosynthesis; L-histidine biosynthesis; L-histidine from 5-phospho-alpha-D-ribose 1-diphosphate: step 8/9.</text>
</comment>
<dbReference type="AlphaFoldDB" id="A0A1Y4QMP9"/>
<sequence>MIDGHMHLEYGDLTKEYVLEFVNAAVNKGLKKIQILDHTHRFVEFEPIYEELKEEPLQKKWLENKAMKFKDSLDDYDRLIKEMKDIDLPIDVSFGLEVCYVPKYKEYIRNILKNHEYDFIVGAIHSIDGKLYDMNFSKEILWNKYDVDDIYKRYYELVFDLVKSDLFTQLAHPDTIKMFNYYPKYDLTETYHQLAKLLIEHNVIAENNTGCHYRYNHRDIGLSDELLKIFKEHNVKLITASDAHHPEHVGTNIIDIYEKTMK</sequence>
<dbReference type="EC" id="3.1.3.15" evidence="3 8"/>
<comment type="similarity">
    <text evidence="2 8">Belongs to the PHP hydrolase family. HisK subfamily.</text>
</comment>
<dbReference type="GO" id="GO:0000105">
    <property type="term" value="P:L-histidine biosynthetic process"/>
    <property type="evidence" value="ECO:0007669"/>
    <property type="project" value="UniProtKB-UniRule"/>
</dbReference>
<evidence type="ECO:0000259" key="9">
    <source>
        <dbReference type="Pfam" id="PF02811"/>
    </source>
</evidence>
<dbReference type="GO" id="GO:0005737">
    <property type="term" value="C:cytoplasm"/>
    <property type="evidence" value="ECO:0007669"/>
    <property type="project" value="TreeGrafter"/>
</dbReference>
<dbReference type="Gene3D" id="3.20.20.140">
    <property type="entry name" value="Metal-dependent hydrolases"/>
    <property type="match status" value="1"/>
</dbReference>
<evidence type="ECO:0000256" key="8">
    <source>
        <dbReference type="RuleBase" id="RU366003"/>
    </source>
</evidence>
<organism evidence="10 11">
    <name type="scientific">Thomasclavelia spiroformis</name>
    <dbReference type="NCBI Taxonomy" id="29348"/>
    <lineage>
        <taxon>Bacteria</taxon>
        <taxon>Bacillati</taxon>
        <taxon>Bacillota</taxon>
        <taxon>Erysipelotrichia</taxon>
        <taxon>Erysipelotrichales</taxon>
        <taxon>Coprobacillaceae</taxon>
        <taxon>Thomasclavelia</taxon>
    </lineage>
</organism>
<dbReference type="InterPro" id="IPR016195">
    <property type="entry name" value="Pol/histidinol_Pase-like"/>
</dbReference>
<dbReference type="Pfam" id="PF02811">
    <property type="entry name" value="PHP"/>
    <property type="match status" value="1"/>
</dbReference>
<evidence type="ECO:0000256" key="2">
    <source>
        <dbReference type="ARBA" id="ARBA00009152"/>
    </source>
</evidence>
<gene>
    <name evidence="10" type="ORF">B5E91_00810</name>
</gene>
<dbReference type="InterPro" id="IPR004013">
    <property type="entry name" value="PHP_dom"/>
</dbReference>
<evidence type="ECO:0000256" key="7">
    <source>
        <dbReference type="ARBA" id="ARBA00049158"/>
    </source>
</evidence>
<dbReference type="InterPro" id="IPR010140">
    <property type="entry name" value="Histidinol_P_phosphatase_HisJ"/>
</dbReference>
<evidence type="ECO:0000313" key="10">
    <source>
        <dbReference type="EMBL" id="OUQ06497.1"/>
    </source>
</evidence>
<evidence type="ECO:0000256" key="4">
    <source>
        <dbReference type="ARBA" id="ARBA00022605"/>
    </source>
</evidence>
<accession>A0A1Y4QMP9</accession>
<reference evidence="11" key="1">
    <citation type="submission" date="2017-04" db="EMBL/GenBank/DDBJ databases">
        <title>Function of individual gut microbiota members based on whole genome sequencing of pure cultures obtained from chicken caecum.</title>
        <authorList>
            <person name="Medvecky M."/>
            <person name="Cejkova D."/>
            <person name="Polansky O."/>
            <person name="Karasova D."/>
            <person name="Kubasova T."/>
            <person name="Cizek A."/>
            <person name="Rychlik I."/>
        </authorList>
    </citation>
    <scope>NUCLEOTIDE SEQUENCE [LARGE SCALE GENOMIC DNA]</scope>
    <source>
        <strain evidence="11">An149</strain>
    </source>
</reference>
<dbReference type="UniPathway" id="UPA00031">
    <property type="reaction ID" value="UER00013"/>
</dbReference>
<dbReference type="SUPFAM" id="SSF89550">
    <property type="entry name" value="PHP domain-like"/>
    <property type="match status" value="1"/>
</dbReference>
<evidence type="ECO:0000256" key="3">
    <source>
        <dbReference type="ARBA" id="ARBA00013085"/>
    </source>
</evidence>
<keyword evidence="6 8" id="KW-0368">Histidine biosynthesis</keyword>
<evidence type="ECO:0000256" key="5">
    <source>
        <dbReference type="ARBA" id="ARBA00022801"/>
    </source>
</evidence>
<keyword evidence="5 8" id="KW-0378">Hydrolase</keyword>
<name>A0A1Y4QMP9_9FIRM</name>
<dbReference type="PANTHER" id="PTHR21039">
    <property type="entry name" value="HISTIDINOL PHOSPHATASE-RELATED"/>
    <property type="match status" value="1"/>
</dbReference>
<protein>
    <recommendedName>
        <fullName evidence="3 8">Histidinol-phosphatase</fullName>
        <shortName evidence="8">HolPase</shortName>
        <ecNumber evidence="3 8">3.1.3.15</ecNumber>
    </recommendedName>
</protein>
<evidence type="ECO:0000256" key="6">
    <source>
        <dbReference type="ARBA" id="ARBA00023102"/>
    </source>
</evidence>
<dbReference type="EMBL" id="NFLB01000001">
    <property type="protein sequence ID" value="OUQ06497.1"/>
    <property type="molecule type" value="Genomic_DNA"/>
</dbReference>
<comment type="caution">
    <text evidence="10">The sequence shown here is derived from an EMBL/GenBank/DDBJ whole genome shotgun (WGS) entry which is preliminary data.</text>
</comment>
<evidence type="ECO:0000313" key="11">
    <source>
        <dbReference type="Proteomes" id="UP000196258"/>
    </source>
</evidence>
<dbReference type="GO" id="GO:0004401">
    <property type="term" value="F:histidinol-phosphatase activity"/>
    <property type="evidence" value="ECO:0007669"/>
    <property type="project" value="UniProtKB-UniRule"/>
</dbReference>
<dbReference type="PANTHER" id="PTHR21039:SF0">
    <property type="entry name" value="HISTIDINOL-PHOSPHATASE"/>
    <property type="match status" value="1"/>
</dbReference>
<proteinExistence type="inferred from homology"/>
<comment type="catalytic activity">
    <reaction evidence="7 8">
        <text>L-histidinol phosphate + H2O = L-histidinol + phosphate</text>
        <dbReference type="Rhea" id="RHEA:14465"/>
        <dbReference type="ChEBI" id="CHEBI:15377"/>
        <dbReference type="ChEBI" id="CHEBI:43474"/>
        <dbReference type="ChEBI" id="CHEBI:57699"/>
        <dbReference type="ChEBI" id="CHEBI:57980"/>
        <dbReference type="EC" id="3.1.3.15"/>
    </reaction>
</comment>
<dbReference type="RefSeq" id="WP_087253871.1">
    <property type="nucleotide sequence ID" value="NZ_NFLB01000001.1"/>
</dbReference>
<feature type="domain" description="PHP" evidence="9">
    <location>
        <begin position="3"/>
        <end position="209"/>
    </location>
</feature>
<keyword evidence="4 8" id="KW-0028">Amino-acid biosynthesis</keyword>
<dbReference type="Proteomes" id="UP000196258">
    <property type="component" value="Unassembled WGS sequence"/>
</dbReference>